<feature type="transmembrane region" description="Helical" evidence="7">
    <location>
        <begin position="169"/>
        <end position="186"/>
    </location>
</feature>
<feature type="transmembrane region" description="Helical" evidence="7">
    <location>
        <begin position="7"/>
        <end position="32"/>
    </location>
</feature>
<dbReference type="PROSITE" id="PS50928">
    <property type="entry name" value="ABC_TM1"/>
    <property type="match status" value="1"/>
</dbReference>
<keyword evidence="2 7" id="KW-0813">Transport</keyword>
<dbReference type="InterPro" id="IPR035906">
    <property type="entry name" value="MetI-like_sf"/>
</dbReference>
<dbReference type="EMBL" id="QMQA01000036">
    <property type="protein sequence ID" value="RLE14613.1"/>
    <property type="molecule type" value="Genomic_DNA"/>
</dbReference>
<comment type="caution">
    <text evidence="9">The sequence shown here is derived from an EMBL/GenBank/DDBJ whole genome shotgun (WGS) entry which is preliminary data.</text>
</comment>
<feature type="transmembrane region" description="Helical" evidence="7">
    <location>
        <begin position="192"/>
        <end position="215"/>
    </location>
</feature>
<evidence type="ECO:0000256" key="4">
    <source>
        <dbReference type="ARBA" id="ARBA00022692"/>
    </source>
</evidence>
<dbReference type="PANTHER" id="PTHR30183">
    <property type="entry name" value="MOLYBDENUM TRANSPORT SYSTEM PERMEASE PROTEIN MODB"/>
    <property type="match status" value="1"/>
</dbReference>
<evidence type="ECO:0000256" key="5">
    <source>
        <dbReference type="ARBA" id="ARBA00022989"/>
    </source>
</evidence>
<reference evidence="9 10" key="1">
    <citation type="submission" date="2018-06" db="EMBL/GenBank/DDBJ databases">
        <title>Extensive metabolic versatility and redundancy in microbially diverse, dynamic hydrothermal sediments.</title>
        <authorList>
            <person name="Dombrowski N."/>
            <person name="Teske A."/>
            <person name="Baker B.J."/>
        </authorList>
    </citation>
    <scope>NUCLEOTIDE SEQUENCE [LARGE SCALE GENOMIC DNA]</scope>
    <source>
        <strain evidence="9">B3_G15</strain>
    </source>
</reference>
<dbReference type="Gene3D" id="1.10.3720.10">
    <property type="entry name" value="MetI-like"/>
    <property type="match status" value="1"/>
</dbReference>
<evidence type="ECO:0000256" key="7">
    <source>
        <dbReference type="RuleBase" id="RU363032"/>
    </source>
</evidence>
<comment type="similarity">
    <text evidence="7">Belongs to the binding-protein-dependent transport system permease family.</text>
</comment>
<dbReference type="PANTHER" id="PTHR30183:SF3">
    <property type="entry name" value="MOLYBDENUM TRANSPORT SYSTEM PERMEASE PROTEIN MODB"/>
    <property type="match status" value="1"/>
</dbReference>
<evidence type="ECO:0000256" key="2">
    <source>
        <dbReference type="ARBA" id="ARBA00022448"/>
    </source>
</evidence>
<evidence type="ECO:0000256" key="1">
    <source>
        <dbReference type="ARBA" id="ARBA00004651"/>
    </source>
</evidence>
<keyword evidence="4 7" id="KW-0812">Transmembrane</keyword>
<dbReference type="InterPro" id="IPR000515">
    <property type="entry name" value="MetI-like"/>
</dbReference>
<feature type="transmembrane region" description="Helical" evidence="7">
    <location>
        <begin position="124"/>
        <end position="148"/>
    </location>
</feature>
<evidence type="ECO:0000313" key="9">
    <source>
        <dbReference type="EMBL" id="RLE14613.1"/>
    </source>
</evidence>
<feature type="transmembrane region" description="Helical" evidence="7">
    <location>
        <begin position="236"/>
        <end position="254"/>
    </location>
</feature>
<dbReference type="CDD" id="cd06261">
    <property type="entry name" value="TM_PBP2"/>
    <property type="match status" value="1"/>
</dbReference>
<evidence type="ECO:0000256" key="3">
    <source>
        <dbReference type="ARBA" id="ARBA00022475"/>
    </source>
</evidence>
<gene>
    <name evidence="9" type="ORF">DRJ04_02025</name>
</gene>
<dbReference type="GO" id="GO:0005886">
    <property type="term" value="C:plasma membrane"/>
    <property type="evidence" value="ECO:0007669"/>
    <property type="project" value="UniProtKB-SubCell"/>
</dbReference>
<proteinExistence type="inferred from homology"/>
<feature type="domain" description="ABC transmembrane type-1" evidence="8">
    <location>
        <begin position="52"/>
        <end position="255"/>
    </location>
</feature>
<keyword evidence="6 7" id="KW-0472">Membrane</keyword>
<dbReference type="SUPFAM" id="SSF161098">
    <property type="entry name" value="MetI-like"/>
    <property type="match status" value="1"/>
</dbReference>
<keyword evidence="5 7" id="KW-1133">Transmembrane helix</keyword>
<evidence type="ECO:0000313" key="10">
    <source>
        <dbReference type="Proteomes" id="UP000280417"/>
    </source>
</evidence>
<name>A0A662DK00_UNCAE</name>
<organism evidence="9 10">
    <name type="scientific">Aerophobetes bacterium</name>
    <dbReference type="NCBI Taxonomy" id="2030807"/>
    <lineage>
        <taxon>Bacteria</taxon>
        <taxon>Candidatus Aerophobota</taxon>
    </lineage>
</organism>
<feature type="transmembrane region" description="Helical" evidence="7">
    <location>
        <begin position="52"/>
        <end position="78"/>
    </location>
</feature>
<dbReference type="Proteomes" id="UP000280417">
    <property type="component" value="Unassembled WGS sequence"/>
</dbReference>
<evidence type="ECO:0000256" key="6">
    <source>
        <dbReference type="ARBA" id="ARBA00023136"/>
    </source>
</evidence>
<protein>
    <submittedName>
        <fullName evidence="9">Molybdenum ABC transporter permease</fullName>
    </submittedName>
</protein>
<accession>A0A662DK00</accession>
<keyword evidence="3" id="KW-1003">Cell membrane</keyword>
<dbReference type="Pfam" id="PF00528">
    <property type="entry name" value="BPD_transp_1"/>
    <property type="match status" value="1"/>
</dbReference>
<dbReference type="GO" id="GO:0055085">
    <property type="term" value="P:transmembrane transport"/>
    <property type="evidence" value="ECO:0007669"/>
    <property type="project" value="InterPro"/>
</dbReference>
<comment type="subcellular location">
    <subcellularLocation>
        <location evidence="1 7">Cell membrane</location>
        <topology evidence="1 7">Multi-pass membrane protein</topology>
    </subcellularLocation>
</comment>
<evidence type="ECO:0000259" key="8">
    <source>
        <dbReference type="PROSITE" id="PS50928"/>
    </source>
</evidence>
<dbReference type="AlphaFoldDB" id="A0A662DK00"/>
<sequence length="260" mass="28763">MKGKREIFLVVTVVCGACVMGFILLPLVNMFTSSSWQDLKVTVQDKEVLKSIWLSVYTAGLAAIISFLGGTPFAYLLARKNFFGKKFIESVIDLPMVIPHPVVGIAILSIVGRDYWFGQILSRIGIRIMGSVLGIVVVLTFVGIPFYINTAKDGFKGVPSRLEKVSRSLGASMFSTFLWITFPLSWRSMLVGIIMCCARAISEFGAVVIVAYHPMVASVMIYERFEAYGLAYSRPIAILLTLVCLLLFLVLRVLSVSKLR</sequence>